<evidence type="ECO:0008006" key="4">
    <source>
        <dbReference type="Google" id="ProtNLM"/>
    </source>
</evidence>
<organism evidence="2 3">
    <name type="scientific">Paraflavisolibacter caeni</name>
    <dbReference type="NCBI Taxonomy" id="2982496"/>
    <lineage>
        <taxon>Bacteria</taxon>
        <taxon>Pseudomonadati</taxon>
        <taxon>Bacteroidota</taxon>
        <taxon>Chitinophagia</taxon>
        <taxon>Chitinophagales</taxon>
        <taxon>Chitinophagaceae</taxon>
        <taxon>Paraflavisolibacter</taxon>
    </lineage>
</organism>
<comment type="caution">
    <text evidence="2">The sequence shown here is derived from an EMBL/GenBank/DDBJ whole genome shotgun (WGS) entry which is preliminary data.</text>
</comment>
<keyword evidence="3" id="KW-1185">Reference proteome</keyword>
<evidence type="ECO:0000313" key="3">
    <source>
        <dbReference type="Proteomes" id="UP001155483"/>
    </source>
</evidence>
<evidence type="ECO:0000256" key="1">
    <source>
        <dbReference type="SAM" id="SignalP"/>
    </source>
</evidence>
<evidence type="ECO:0000313" key="2">
    <source>
        <dbReference type="EMBL" id="MCU7547966.1"/>
    </source>
</evidence>
<dbReference type="AlphaFoldDB" id="A0A9X2XTA8"/>
<dbReference type="InterPro" id="IPR037066">
    <property type="entry name" value="Plug_dom_sf"/>
</dbReference>
<protein>
    <recommendedName>
        <fullName evidence="4">TonB-dependent receptor plug domain-containing protein</fullName>
    </recommendedName>
</protein>
<dbReference type="Gene3D" id="2.170.130.10">
    <property type="entry name" value="TonB-dependent receptor, plug domain"/>
    <property type="match status" value="1"/>
</dbReference>
<reference evidence="2" key="1">
    <citation type="submission" date="2022-09" db="EMBL/GenBank/DDBJ databases">
        <authorList>
            <person name="Yuan C."/>
            <person name="Ke Z."/>
        </authorList>
    </citation>
    <scope>NUCLEOTIDE SEQUENCE</scope>
    <source>
        <strain evidence="2">LB-8</strain>
    </source>
</reference>
<accession>A0A9X2XTA8</accession>
<dbReference type="RefSeq" id="WP_279295410.1">
    <property type="nucleotide sequence ID" value="NZ_JAOTIF010000001.1"/>
</dbReference>
<dbReference type="Proteomes" id="UP001155483">
    <property type="component" value="Unassembled WGS sequence"/>
</dbReference>
<feature type="chain" id="PRO_5040844043" description="TonB-dependent receptor plug domain-containing protein" evidence="1">
    <location>
        <begin position="20"/>
        <end position="153"/>
    </location>
</feature>
<sequence length="153" mass="16947">MKKCILTILISLLTIATFAQRGRHVPLGREEQLDQKYTSGLFSTVDGTYFDLVNDNNAIGANSYFNVLDWLQGRVAGLQVYTNRNIRIPYLRNQPAAIFVDEIRVDAGFLNMLPVHDIAMIKVIKSPFLGGWGAPGGAIAIYTKDGDEGEEVE</sequence>
<proteinExistence type="predicted"/>
<gene>
    <name evidence="2" type="ORF">OCK74_02520</name>
</gene>
<dbReference type="EMBL" id="JAOTIF010000001">
    <property type="protein sequence ID" value="MCU7547966.1"/>
    <property type="molecule type" value="Genomic_DNA"/>
</dbReference>
<dbReference type="SUPFAM" id="SSF56935">
    <property type="entry name" value="Porins"/>
    <property type="match status" value="1"/>
</dbReference>
<name>A0A9X2XTA8_9BACT</name>
<feature type="signal peptide" evidence="1">
    <location>
        <begin position="1"/>
        <end position="19"/>
    </location>
</feature>
<reference evidence="2" key="2">
    <citation type="submission" date="2023-04" db="EMBL/GenBank/DDBJ databases">
        <title>Paracnuella aquatica gen. nov., sp. nov., a member of the family Chitinophagaceae isolated from a hot spring.</title>
        <authorList>
            <person name="Wang C."/>
        </authorList>
    </citation>
    <scope>NUCLEOTIDE SEQUENCE</scope>
    <source>
        <strain evidence="2">LB-8</strain>
    </source>
</reference>
<keyword evidence="1" id="KW-0732">Signal</keyword>